<protein>
    <recommendedName>
        <fullName evidence="1">Trafficking protein particle complex subunit 11 domain-containing protein</fullName>
    </recommendedName>
</protein>
<sequence length="937" mass="107678">MEVYKPLLFLLPEKDSQATRDTIAAIKELKSYHIITIDKITDQFKKYKSLSPNREGTELYPDGIISNEWITKHEKHLSNVCLLVSEMYEMKDKDPLGGINMEKDYDLLTIQQINEKRLQNFRKTCHLDKTQVFTFKDQITFQKPLVELSNLYCKDREKKIKKKKIGASTNMNARYDFKLGYFCETRFDYDQAIKHYQNSYLNLLEIMIPEPTETHIDLLFGDVVEKLKLPLPYPVPGSTANAALSLLNSVATSGNNWMGNPGGTVFGPYSSVNTLFTVQQSGFYYLVAAKGLEDAWIRYNGAVSMPDGVGQPEFIVEKMQEFQNYDFPGNIIELLSRAYETFKRLKYSRLTLYIASEIARIYSESHQYDLSIKFYDRISKTYRKELWFGLLGHILFQTYRCARNINDSKTMVECAVESLYPECGVELEIPEGEYQVDMEMITKFLQVDFQFYTGYGQVNNEQKYQIILKMLGKPIQIDEIRIRFNLPQFDATIRPNGYSEALIGYCKNEAKIPQKGQTVVIEGSLLPTKHLHIEAQSILIVSKGLSLIYKLQDKKLRWYENGKFVDISGSRDVRVEQREPNIVLETQVHNGFTDQDITFTFKGKSTETIDSFLVLQTKCIIGDGNKQIDTSCTVESLIEVGVLSPGQEFHKDTIFKSSKAGIKHYVVTAYMYPGKPETVDFGDTKWLWKEFKEKQVVIENMFEVSFEHKQQCRLAIPERFGPGKTTKKIFEWLFTIQLVSNEKVELKSTEMISERNCVLLGGGSMRSMIKSDKETILYKVEAKVDVFQPATKLEIGQLKINWINSIIELPKPDIPTELLRVHAKIPGNLKISQPFLIEYTIQNLTLHVAELVTLFEPTDNFFYAGYKQKLVRILPLGTSKLIVNVIGMKSGLGRVPVLRIMKKSDFEKRDSDTIDLSKCFDVAGERDGLMVYINPNK</sequence>
<proteinExistence type="predicted"/>
<dbReference type="Pfam" id="PF11817">
    <property type="entry name" value="Foie-gras_1"/>
    <property type="match status" value="1"/>
</dbReference>
<evidence type="ECO:0000259" key="1">
    <source>
        <dbReference type="Pfam" id="PF11817"/>
    </source>
</evidence>
<dbReference type="InterPro" id="IPR021773">
    <property type="entry name" value="TPC11"/>
</dbReference>
<dbReference type="AlphaFoldDB" id="A0AAD5UE36"/>
<organism evidence="2 3">
    <name type="scientific">Boothiomyces macroporosus</name>
    <dbReference type="NCBI Taxonomy" id="261099"/>
    <lineage>
        <taxon>Eukaryota</taxon>
        <taxon>Fungi</taxon>
        <taxon>Fungi incertae sedis</taxon>
        <taxon>Chytridiomycota</taxon>
        <taxon>Chytridiomycota incertae sedis</taxon>
        <taxon>Chytridiomycetes</taxon>
        <taxon>Rhizophydiales</taxon>
        <taxon>Terramycetaceae</taxon>
        <taxon>Boothiomyces</taxon>
    </lineage>
</organism>
<name>A0AAD5UE36_9FUNG</name>
<feature type="domain" description="Trafficking protein particle complex subunit 11" evidence="1">
    <location>
        <begin position="318"/>
        <end position="417"/>
    </location>
</feature>
<evidence type="ECO:0000313" key="2">
    <source>
        <dbReference type="EMBL" id="KAJ3252524.1"/>
    </source>
</evidence>
<evidence type="ECO:0000313" key="3">
    <source>
        <dbReference type="Proteomes" id="UP001210925"/>
    </source>
</evidence>
<gene>
    <name evidence="2" type="ORF">HK103_001425</name>
</gene>
<comment type="caution">
    <text evidence="2">The sequence shown here is derived from an EMBL/GenBank/DDBJ whole genome shotgun (WGS) entry which is preliminary data.</text>
</comment>
<dbReference type="PANTHER" id="PTHR14374:SF0">
    <property type="entry name" value="TRAFFICKING PROTEIN PARTICLE COMPLEX SUBUNIT 11"/>
    <property type="match status" value="1"/>
</dbReference>
<reference evidence="2" key="1">
    <citation type="submission" date="2020-05" db="EMBL/GenBank/DDBJ databases">
        <title>Phylogenomic resolution of chytrid fungi.</title>
        <authorList>
            <person name="Stajich J.E."/>
            <person name="Amses K."/>
            <person name="Simmons R."/>
            <person name="Seto K."/>
            <person name="Myers J."/>
            <person name="Bonds A."/>
            <person name="Quandt C.A."/>
            <person name="Barry K."/>
            <person name="Liu P."/>
            <person name="Grigoriev I."/>
            <person name="Longcore J.E."/>
            <person name="James T.Y."/>
        </authorList>
    </citation>
    <scope>NUCLEOTIDE SEQUENCE</scope>
    <source>
        <strain evidence="2">PLAUS21</strain>
    </source>
</reference>
<dbReference type="EMBL" id="JADGKB010000138">
    <property type="protein sequence ID" value="KAJ3252524.1"/>
    <property type="molecule type" value="Genomic_DNA"/>
</dbReference>
<dbReference type="Proteomes" id="UP001210925">
    <property type="component" value="Unassembled WGS sequence"/>
</dbReference>
<accession>A0AAD5UE36</accession>
<keyword evidence="3" id="KW-1185">Reference proteome</keyword>
<dbReference type="PANTHER" id="PTHR14374">
    <property type="entry name" value="FOIE GRAS"/>
    <property type="match status" value="1"/>
</dbReference>